<protein>
    <submittedName>
        <fullName evidence="1">Uncharacterized protein</fullName>
    </submittedName>
</protein>
<sequence length="315" mass="37323">MKKIIFLALVVFQFNQTFSQEILTEIQGKKIDYFVSFENKLNSELFDTNQTYIAMDDSAQPFIYKRKEKNIPDLLVEYSFSKKDSTINQVLYEWDVYNFEKNDNNVKSEEFNKALIDKYKALLKTLTNKYGKSKVEGNLDDIKEIESIKGLNRKDIWKPNDSLEIEMYTAISNYFKKEGSVTRNPTHRIRLYVKNIKKKVEPKLDEKTVSNSNQNFENFITKLKENNFTEAKLYLSDFVVQIVTENQLLELRKMIDFNNKLILFFKGFQMTMTEQNYLMLQYKYENDQNEVPKSIIKVIFDDANKILGIQPMKTQ</sequence>
<proteinExistence type="predicted"/>
<keyword evidence="2" id="KW-1185">Reference proteome</keyword>
<dbReference type="OrthoDB" id="759000at2"/>
<evidence type="ECO:0000313" key="1">
    <source>
        <dbReference type="EMBL" id="KGO86401.1"/>
    </source>
</evidence>
<dbReference type="eggNOG" id="ENOG502ZMGY">
    <property type="taxonomic scope" value="Bacteria"/>
</dbReference>
<organism evidence="1 2">
    <name type="scientific">Flavobacterium rivuli WB 3.3-2 = DSM 21788</name>
    <dbReference type="NCBI Taxonomy" id="1121895"/>
    <lineage>
        <taxon>Bacteria</taxon>
        <taxon>Pseudomonadati</taxon>
        <taxon>Bacteroidota</taxon>
        <taxon>Flavobacteriia</taxon>
        <taxon>Flavobacteriales</taxon>
        <taxon>Flavobacteriaceae</taxon>
        <taxon>Flavobacterium</taxon>
    </lineage>
</organism>
<gene>
    <name evidence="1" type="ORF">Q765_11005</name>
</gene>
<evidence type="ECO:0000313" key="2">
    <source>
        <dbReference type="Proteomes" id="UP000030152"/>
    </source>
</evidence>
<dbReference type="Proteomes" id="UP000030152">
    <property type="component" value="Unassembled WGS sequence"/>
</dbReference>
<accession>A0A0A2M463</accession>
<dbReference type="AlphaFoldDB" id="A0A0A2M463"/>
<name>A0A0A2M463_9FLAO</name>
<dbReference type="RefSeq" id="WP_020213748.1">
    <property type="nucleotide sequence ID" value="NZ_JRLX01000010.1"/>
</dbReference>
<reference evidence="1 2" key="1">
    <citation type="submission" date="2013-09" db="EMBL/GenBank/DDBJ databases">
        <authorList>
            <person name="Zeng Z."/>
            <person name="Chen C."/>
        </authorList>
    </citation>
    <scope>NUCLEOTIDE SEQUENCE [LARGE SCALE GENOMIC DNA]</scope>
    <source>
        <strain evidence="1 2">WB 3.3-2</strain>
    </source>
</reference>
<dbReference type="EMBL" id="JRLX01000010">
    <property type="protein sequence ID" value="KGO86401.1"/>
    <property type="molecule type" value="Genomic_DNA"/>
</dbReference>
<comment type="caution">
    <text evidence="1">The sequence shown here is derived from an EMBL/GenBank/DDBJ whole genome shotgun (WGS) entry which is preliminary data.</text>
</comment>